<name>A0ABS1Q6I5_9ACTN</name>
<comment type="caution">
    <text evidence="1">The sequence shown here is derived from an EMBL/GenBank/DDBJ whole genome shotgun (WGS) entry which is preliminary data.</text>
</comment>
<accession>A0ABS1Q6I5</accession>
<gene>
    <name evidence="1" type="ORF">JK364_49580</name>
</gene>
<reference evidence="1 2" key="1">
    <citation type="submission" date="2021-01" db="EMBL/GenBank/DDBJ databases">
        <title>WGS of actinomycetes isolated from Thailand.</title>
        <authorList>
            <person name="Thawai C."/>
        </authorList>
    </citation>
    <scope>NUCLEOTIDE SEQUENCE [LARGE SCALE GENOMIC DNA]</scope>
    <source>
        <strain evidence="1 2">CA3R110</strain>
    </source>
</reference>
<dbReference type="Proteomes" id="UP000621510">
    <property type="component" value="Unassembled WGS sequence"/>
</dbReference>
<dbReference type="RefSeq" id="WP_201858053.1">
    <property type="nucleotide sequence ID" value="NZ_JAERRG010000047.1"/>
</dbReference>
<keyword evidence="2" id="KW-1185">Reference proteome</keyword>
<evidence type="ECO:0000313" key="2">
    <source>
        <dbReference type="Proteomes" id="UP000621510"/>
    </source>
</evidence>
<dbReference type="EMBL" id="JAERRG010000047">
    <property type="protein sequence ID" value="MBL1120291.1"/>
    <property type="molecule type" value="Genomic_DNA"/>
</dbReference>
<protein>
    <submittedName>
        <fullName evidence="1">Uncharacterized protein</fullName>
    </submittedName>
</protein>
<organism evidence="1 2">
    <name type="scientific">Streptomyces endocoffeicus</name>
    <dbReference type="NCBI Taxonomy" id="2898945"/>
    <lineage>
        <taxon>Bacteria</taxon>
        <taxon>Bacillati</taxon>
        <taxon>Actinomycetota</taxon>
        <taxon>Actinomycetes</taxon>
        <taxon>Kitasatosporales</taxon>
        <taxon>Streptomycetaceae</taxon>
        <taxon>Streptomyces</taxon>
    </lineage>
</organism>
<sequence>MLLHTLGALARRIPVRVYRAFARRPSLPPIARIQLPDATGVESETYNRTRVATAVALYLYRVGYREDVPESAITLAVQALGWTKASGQTRAAVRAVLGVLTADPGIARGR</sequence>
<evidence type="ECO:0000313" key="1">
    <source>
        <dbReference type="EMBL" id="MBL1120291.1"/>
    </source>
</evidence>
<proteinExistence type="predicted"/>